<proteinExistence type="predicted"/>
<dbReference type="EMBL" id="BNCH01000013">
    <property type="protein sequence ID" value="GHF09392.1"/>
    <property type="molecule type" value="Genomic_DNA"/>
</dbReference>
<name>A0ABQ3J7Y3_9RHOB</name>
<evidence type="ECO:0000313" key="2">
    <source>
        <dbReference type="EMBL" id="GHF09392.1"/>
    </source>
</evidence>
<feature type="compositionally biased region" description="Polar residues" evidence="1">
    <location>
        <begin position="32"/>
        <end position="42"/>
    </location>
</feature>
<protein>
    <submittedName>
        <fullName evidence="2">Uncharacterized protein</fullName>
    </submittedName>
</protein>
<reference evidence="3" key="1">
    <citation type="journal article" date="2019" name="Int. J. Syst. Evol. Microbiol.">
        <title>The Global Catalogue of Microorganisms (GCM) 10K type strain sequencing project: providing services to taxonomists for standard genome sequencing and annotation.</title>
        <authorList>
            <consortium name="The Broad Institute Genomics Platform"/>
            <consortium name="The Broad Institute Genome Sequencing Center for Infectious Disease"/>
            <person name="Wu L."/>
            <person name="Ma J."/>
        </authorList>
    </citation>
    <scope>NUCLEOTIDE SEQUENCE [LARGE SCALE GENOMIC DNA]</scope>
    <source>
        <strain evidence="3">KCTC 42443</strain>
    </source>
</reference>
<organism evidence="2 3">
    <name type="scientific">Aliiroseovarius zhejiangensis</name>
    <dbReference type="NCBI Taxonomy" id="1632025"/>
    <lineage>
        <taxon>Bacteria</taxon>
        <taxon>Pseudomonadati</taxon>
        <taxon>Pseudomonadota</taxon>
        <taxon>Alphaproteobacteria</taxon>
        <taxon>Rhodobacterales</taxon>
        <taxon>Paracoccaceae</taxon>
        <taxon>Aliiroseovarius</taxon>
    </lineage>
</organism>
<evidence type="ECO:0000256" key="1">
    <source>
        <dbReference type="SAM" id="MobiDB-lite"/>
    </source>
</evidence>
<comment type="caution">
    <text evidence="2">The sequence shown here is derived from an EMBL/GenBank/DDBJ whole genome shotgun (WGS) entry which is preliminary data.</text>
</comment>
<sequence>MEKALAPTSSDDTPRSQADVVPQKGGELTFAATCNNGRTEANNRAGAWENEERPFGGRRQK</sequence>
<gene>
    <name evidence="2" type="ORF">GCM10016455_32790</name>
</gene>
<keyword evidence="3" id="KW-1185">Reference proteome</keyword>
<evidence type="ECO:0000313" key="3">
    <source>
        <dbReference type="Proteomes" id="UP000609802"/>
    </source>
</evidence>
<dbReference type="Proteomes" id="UP000609802">
    <property type="component" value="Unassembled WGS sequence"/>
</dbReference>
<feature type="region of interest" description="Disordered" evidence="1">
    <location>
        <begin position="1"/>
        <end position="61"/>
    </location>
</feature>
<accession>A0ABQ3J7Y3</accession>